<keyword evidence="10" id="KW-0539">Nucleus</keyword>
<accession>A0AAW1QU19</accession>
<dbReference type="PROSITE" id="PS50088">
    <property type="entry name" value="ANK_REPEAT"/>
    <property type="match status" value="1"/>
</dbReference>
<dbReference type="GO" id="GO:0016274">
    <property type="term" value="F:protein-arginine N-methyltransferase activity"/>
    <property type="evidence" value="ECO:0007669"/>
    <property type="project" value="InterPro"/>
</dbReference>
<keyword evidence="6" id="KW-0963">Cytoplasm</keyword>
<reference evidence="15 16" key="1">
    <citation type="journal article" date="2024" name="Nat. Commun.">
        <title>Phylogenomics reveals the evolutionary origins of lichenization in chlorophyte algae.</title>
        <authorList>
            <person name="Puginier C."/>
            <person name="Libourel C."/>
            <person name="Otte J."/>
            <person name="Skaloud P."/>
            <person name="Haon M."/>
            <person name="Grisel S."/>
            <person name="Petersen M."/>
            <person name="Berrin J.G."/>
            <person name="Delaux P.M."/>
            <person name="Dal Grande F."/>
            <person name="Keller J."/>
        </authorList>
    </citation>
    <scope>NUCLEOTIDE SEQUENCE [LARGE SCALE GENOMIC DNA]</scope>
    <source>
        <strain evidence="15 16">SAG 2145</strain>
    </source>
</reference>
<comment type="subunit">
    <text evidence="4">Monomer.</text>
</comment>
<dbReference type="SUPFAM" id="SSF48403">
    <property type="entry name" value="Ankyrin repeat"/>
    <property type="match status" value="1"/>
</dbReference>
<dbReference type="InterPro" id="IPR051038">
    <property type="entry name" value="RMT2/GAMT_Mtase"/>
</dbReference>
<dbReference type="EMBL" id="JALJOS010000026">
    <property type="protein sequence ID" value="KAK9825015.1"/>
    <property type="molecule type" value="Genomic_DNA"/>
</dbReference>
<dbReference type="InterPro" id="IPR026480">
    <property type="entry name" value="RMT2_dom"/>
</dbReference>
<evidence type="ECO:0000256" key="1">
    <source>
        <dbReference type="ARBA" id="ARBA00002207"/>
    </source>
</evidence>
<dbReference type="PIRSF" id="PIRSF038148">
    <property type="entry name" value="Arginine_N-mtfrase-2"/>
    <property type="match status" value="1"/>
</dbReference>
<dbReference type="SUPFAM" id="SSF53335">
    <property type="entry name" value="S-adenosyl-L-methionine-dependent methyltransferases"/>
    <property type="match status" value="1"/>
</dbReference>
<dbReference type="Gene3D" id="1.25.40.20">
    <property type="entry name" value="Ankyrin repeat-containing domain"/>
    <property type="match status" value="1"/>
</dbReference>
<dbReference type="FunFam" id="3.40.50.150:FF:000135">
    <property type="entry name" value="Arginine N-methyltransferase 2"/>
    <property type="match status" value="1"/>
</dbReference>
<keyword evidence="13" id="KW-0040">ANK repeat</keyword>
<keyword evidence="16" id="KW-1185">Reference proteome</keyword>
<dbReference type="InterPro" id="IPR036770">
    <property type="entry name" value="Ankyrin_rpt-contain_sf"/>
</dbReference>
<sequence length="334" mass="36685">MSIGEALLLAAEQGQTEQVRKLLKEGAEASYQRDSDGVSGLMVAAQRGNAAVVAELLQAGAPWNALDRKGCCAGEYADAAGQQETFDQLVLAGVQAELILGAVERQEARLGRPSAGPDTYLEQRLSGDAERLMDEQGRAVMMAWEGPLMEAHAHAICQQGADVLNVGFGMGMVDTALQSRQPASHTIIEAHPDVISKMKDAGWDRKPGVRIVQGRWQDVLPQLQTFDGIFFDTFGEDYADLREFHAHLPQLLRPDGVYSYFNGLAADNPFFHAVYLQLVAAELHALQGLTTQYIQLPIQMDDQVWKGVSNPYWKLSHYSLPLVHRDDAARQDNS</sequence>
<dbReference type="Pfam" id="PF12796">
    <property type="entry name" value="Ank_2"/>
    <property type="match status" value="1"/>
</dbReference>
<proteinExistence type="predicted"/>
<organism evidence="15 16">
    <name type="scientific">Apatococcus lobatus</name>
    <dbReference type="NCBI Taxonomy" id="904363"/>
    <lineage>
        <taxon>Eukaryota</taxon>
        <taxon>Viridiplantae</taxon>
        <taxon>Chlorophyta</taxon>
        <taxon>core chlorophytes</taxon>
        <taxon>Trebouxiophyceae</taxon>
        <taxon>Chlorellales</taxon>
        <taxon>Chlorellaceae</taxon>
        <taxon>Apatococcus</taxon>
    </lineage>
</organism>
<dbReference type="InterPro" id="IPR017408">
    <property type="entry name" value="Arginine_N-MeTrfase_2"/>
</dbReference>
<comment type="caution">
    <text evidence="15">The sequence shown here is derived from an EMBL/GenBank/DDBJ whole genome shotgun (WGS) entry which is preliminary data.</text>
</comment>
<dbReference type="InterPro" id="IPR029063">
    <property type="entry name" value="SAM-dependent_MTases_sf"/>
</dbReference>
<protein>
    <recommendedName>
        <fullName evidence="5">Protein arginine N-methyltransferase 2</fullName>
    </recommendedName>
    <alternativeName>
        <fullName evidence="11">Protein-arginine N5-methyltransferase</fullName>
    </alternativeName>
    <alternativeName>
        <fullName evidence="12">Type IV protein arginine N-methyltransferase</fullName>
    </alternativeName>
</protein>
<dbReference type="GO" id="GO:0032259">
    <property type="term" value="P:methylation"/>
    <property type="evidence" value="ECO:0007669"/>
    <property type="project" value="UniProtKB-KW"/>
</dbReference>
<evidence type="ECO:0000256" key="2">
    <source>
        <dbReference type="ARBA" id="ARBA00004123"/>
    </source>
</evidence>
<evidence type="ECO:0000256" key="5">
    <source>
        <dbReference type="ARBA" id="ARBA00018778"/>
    </source>
</evidence>
<evidence type="ECO:0000256" key="12">
    <source>
        <dbReference type="ARBA" id="ARBA00031724"/>
    </source>
</evidence>
<dbReference type="InterPro" id="IPR002110">
    <property type="entry name" value="Ankyrin_rpt"/>
</dbReference>
<dbReference type="PANTHER" id="PTHR32379">
    <property type="entry name" value="GUANIDINOACETATE N-METHYLTRANSFERASE"/>
    <property type="match status" value="1"/>
</dbReference>
<keyword evidence="7" id="KW-0489">Methyltransferase</keyword>
<dbReference type="AlphaFoldDB" id="A0AAW1QU19"/>
<evidence type="ECO:0000256" key="8">
    <source>
        <dbReference type="ARBA" id="ARBA00022679"/>
    </source>
</evidence>
<evidence type="ECO:0000256" key="6">
    <source>
        <dbReference type="ARBA" id="ARBA00022490"/>
    </source>
</evidence>
<evidence type="ECO:0000256" key="7">
    <source>
        <dbReference type="ARBA" id="ARBA00022603"/>
    </source>
</evidence>
<evidence type="ECO:0000256" key="10">
    <source>
        <dbReference type="ARBA" id="ARBA00023242"/>
    </source>
</evidence>
<gene>
    <name evidence="15" type="ORF">WJX74_000744</name>
</gene>
<feature type="domain" description="RMT2" evidence="14">
    <location>
        <begin position="113"/>
        <end position="334"/>
    </location>
</feature>
<dbReference type="PROSITE" id="PS51559">
    <property type="entry name" value="SAM_RMT2"/>
    <property type="match status" value="1"/>
</dbReference>
<evidence type="ECO:0000256" key="9">
    <source>
        <dbReference type="ARBA" id="ARBA00022691"/>
    </source>
</evidence>
<evidence type="ECO:0000256" key="3">
    <source>
        <dbReference type="ARBA" id="ARBA00004496"/>
    </source>
</evidence>
<dbReference type="CDD" id="cd02440">
    <property type="entry name" value="AdoMet_MTases"/>
    <property type="match status" value="1"/>
</dbReference>
<dbReference type="GO" id="GO:0005634">
    <property type="term" value="C:nucleus"/>
    <property type="evidence" value="ECO:0007669"/>
    <property type="project" value="UniProtKB-SubCell"/>
</dbReference>
<dbReference type="Gene3D" id="3.40.50.150">
    <property type="entry name" value="Vaccinia Virus protein VP39"/>
    <property type="match status" value="1"/>
</dbReference>
<keyword evidence="9" id="KW-0949">S-adenosyl-L-methionine</keyword>
<evidence type="ECO:0000256" key="11">
    <source>
        <dbReference type="ARBA" id="ARBA00031001"/>
    </source>
</evidence>
<name>A0AAW1QU19_9CHLO</name>
<evidence type="ECO:0000259" key="14">
    <source>
        <dbReference type="PROSITE" id="PS51559"/>
    </source>
</evidence>
<evidence type="ECO:0000256" key="13">
    <source>
        <dbReference type="PROSITE-ProRule" id="PRU00023"/>
    </source>
</evidence>
<dbReference type="PANTHER" id="PTHR32379:SF1">
    <property type="entry name" value="GUANIDINOACETATE N-METHYLTRANSFERASE"/>
    <property type="match status" value="1"/>
</dbReference>
<comment type="subcellular location">
    <subcellularLocation>
        <location evidence="3">Cytoplasm</location>
    </subcellularLocation>
    <subcellularLocation>
        <location evidence="2">Nucleus</location>
    </subcellularLocation>
</comment>
<evidence type="ECO:0000313" key="16">
    <source>
        <dbReference type="Proteomes" id="UP001438707"/>
    </source>
</evidence>
<dbReference type="GO" id="GO:0005737">
    <property type="term" value="C:cytoplasm"/>
    <property type="evidence" value="ECO:0007669"/>
    <property type="project" value="UniProtKB-SubCell"/>
</dbReference>
<evidence type="ECO:0000256" key="4">
    <source>
        <dbReference type="ARBA" id="ARBA00011245"/>
    </source>
</evidence>
<dbReference type="Proteomes" id="UP001438707">
    <property type="component" value="Unassembled WGS sequence"/>
</dbReference>
<dbReference type="PROSITE" id="PS50297">
    <property type="entry name" value="ANK_REP_REGION"/>
    <property type="match status" value="1"/>
</dbReference>
<feature type="repeat" description="ANK" evidence="13">
    <location>
        <begin position="36"/>
        <end position="68"/>
    </location>
</feature>
<keyword evidence="8" id="KW-0808">Transferase</keyword>
<comment type="function">
    <text evidence="1">S-adenosyl-L-methionine-dependent protein-arginine N-methyltransferase that methylates the delta-nitrogen atom of arginine residues to form N5-methylarginine (type IV) in target proteins. Monomethylates ribosomal protein L12.</text>
</comment>
<evidence type="ECO:0000313" key="15">
    <source>
        <dbReference type="EMBL" id="KAK9825015.1"/>
    </source>
</evidence>